<sequence length="298" mass="34509">MSALRASEELAEKTNVNPSVNRQKEATAEDFREIAQIFEHHANRLDELQNELYHADFVGYFGSLSLLQATYPNAPENAFAIIVNGSNIPQQIYRWENDEWTLIFGTDALVSYNTKSQFPLQGVTDKLYFARDSMKLYLWYNSQYLCINEKESLFYDQLDFILTDVIANASNQFSGANFYIIEADQESTPYHFAVKNSLAGRFTDFAIQIINASGQRQDLKGFDFEYNGYKIWKLPNITNYSDLQNNPFQVWFYNDSSIRYDIEQDLTPPQQQQAQENIGLISDEIPDWTSEAENEINF</sequence>
<evidence type="ECO:0000313" key="2">
    <source>
        <dbReference type="EMBL" id="MBW2962315.1"/>
    </source>
</evidence>
<dbReference type="Proteomes" id="UP000719267">
    <property type="component" value="Unassembled WGS sequence"/>
</dbReference>
<name>A0ABS6W380_9FLAO</name>
<gene>
    <name evidence="2" type="ORF">KW502_10935</name>
</gene>
<proteinExistence type="predicted"/>
<protein>
    <submittedName>
        <fullName evidence="2">Uncharacterized protein</fullName>
    </submittedName>
</protein>
<feature type="region of interest" description="Disordered" evidence="1">
    <location>
        <begin position="1"/>
        <end position="24"/>
    </location>
</feature>
<accession>A0ABS6W380</accession>
<evidence type="ECO:0000313" key="3">
    <source>
        <dbReference type="Proteomes" id="UP000719267"/>
    </source>
</evidence>
<evidence type="ECO:0000256" key="1">
    <source>
        <dbReference type="SAM" id="MobiDB-lite"/>
    </source>
</evidence>
<feature type="compositionally biased region" description="Basic and acidic residues" evidence="1">
    <location>
        <begin position="1"/>
        <end position="12"/>
    </location>
</feature>
<dbReference type="RefSeq" id="WP_219040599.1">
    <property type="nucleotide sequence ID" value="NZ_JAHWDF010000011.1"/>
</dbReference>
<comment type="caution">
    <text evidence="2">The sequence shown here is derived from an EMBL/GenBank/DDBJ whole genome shotgun (WGS) entry which is preliminary data.</text>
</comment>
<dbReference type="EMBL" id="JAHWDF010000011">
    <property type="protein sequence ID" value="MBW2962315.1"/>
    <property type="molecule type" value="Genomic_DNA"/>
</dbReference>
<organism evidence="2 3">
    <name type="scientific">Mesonia aestuariivivens</name>
    <dbReference type="NCBI Taxonomy" id="2796128"/>
    <lineage>
        <taxon>Bacteria</taxon>
        <taxon>Pseudomonadati</taxon>
        <taxon>Bacteroidota</taxon>
        <taxon>Flavobacteriia</taxon>
        <taxon>Flavobacteriales</taxon>
        <taxon>Flavobacteriaceae</taxon>
        <taxon>Mesonia</taxon>
    </lineage>
</organism>
<reference evidence="2 3" key="1">
    <citation type="submission" date="2021-07" db="EMBL/GenBank/DDBJ databases">
        <title>Mesonia aestuariivivens sp. nov., isolated from a tidal flat.</title>
        <authorList>
            <person name="Kim Y.-O."/>
            <person name="Yoon J.-H."/>
        </authorList>
    </citation>
    <scope>NUCLEOTIDE SEQUENCE [LARGE SCALE GENOMIC DNA]</scope>
    <source>
        <strain evidence="2 3">JHPTF-M18</strain>
    </source>
</reference>
<keyword evidence="3" id="KW-1185">Reference proteome</keyword>